<dbReference type="Pfam" id="PF24065">
    <property type="entry name" value="REV3_N"/>
    <property type="match status" value="1"/>
</dbReference>
<dbReference type="GO" id="GO:0008270">
    <property type="term" value="F:zinc ion binding"/>
    <property type="evidence" value="ECO:0007669"/>
    <property type="project" value="UniProtKB-KW"/>
</dbReference>
<evidence type="ECO:0000256" key="21">
    <source>
        <dbReference type="SAM" id="MobiDB-lite"/>
    </source>
</evidence>
<evidence type="ECO:0000313" key="26">
    <source>
        <dbReference type="EMBL" id="CCA21132.1"/>
    </source>
</evidence>
<keyword evidence="15 20" id="KW-0238">DNA-binding</keyword>
<evidence type="ECO:0000256" key="14">
    <source>
        <dbReference type="ARBA" id="ARBA00023014"/>
    </source>
</evidence>
<dbReference type="InterPro" id="IPR030559">
    <property type="entry name" value="PolZ_Rev3"/>
</dbReference>
<dbReference type="CDD" id="cd05778">
    <property type="entry name" value="DNA_polB_zeta_exo"/>
    <property type="match status" value="1"/>
</dbReference>
<dbReference type="GO" id="GO:0042276">
    <property type="term" value="P:error-prone translesion synthesis"/>
    <property type="evidence" value="ECO:0007669"/>
    <property type="project" value="TreeGrafter"/>
</dbReference>
<gene>
    <name evidence="26" type="primary">AlNc14C113G6434</name>
    <name evidence="26" type="ORF">ALNC14_072750</name>
</gene>
<evidence type="ECO:0000256" key="1">
    <source>
        <dbReference type="ARBA" id="ARBA00001966"/>
    </source>
</evidence>
<evidence type="ECO:0000256" key="11">
    <source>
        <dbReference type="ARBA" id="ARBA00022833"/>
    </source>
</evidence>
<evidence type="ECO:0000259" key="25">
    <source>
        <dbReference type="Pfam" id="PF24065"/>
    </source>
</evidence>
<dbReference type="GO" id="GO:0000724">
    <property type="term" value="P:double-strand break repair via homologous recombination"/>
    <property type="evidence" value="ECO:0007669"/>
    <property type="project" value="TreeGrafter"/>
</dbReference>
<evidence type="ECO:0000256" key="2">
    <source>
        <dbReference type="ARBA" id="ARBA00004123"/>
    </source>
</evidence>
<evidence type="ECO:0000256" key="5">
    <source>
        <dbReference type="ARBA" id="ARBA00022679"/>
    </source>
</evidence>
<dbReference type="FunFam" id="1.10.287.690:FF:000002">
    <property type="entry name" value="DNA polymerase zeta"/>
    <property type="match status" value="1"/>
</dbReference>
<feature type="region of interest" description="Disordered" evidence="21">
    <location>
        <begin position="414"/>
        <end position="433"/>
    </location>
</feature>
<dbReference type="InterPro" id="IPR043502">
    <property type="entry name" value="DNA/RNA_pol_sf"/>
</dbReference>
<feature type="region of interest" description="Disordered" evidence="21">
    <location>
        <begin position="609"/>
        <end position="643"/>
    </location>
</feature>
<feature type="compositionally biased region" description="Polar residues" evidence="21">
    <location>
        <begin position="414"/>
        <end position="429"/>
    </location>
</feature>
<dbReference type="FunFam" id="1.10.132.60:FF:000007">
    <property type="entry name" value="DNA polymerase"/>
    <property type="match status" value="1"/>
</dbReference>
<evidence type="ECO:0000256" key="15">
    <source>
        <dbReference type="ARBA" id="ARBA00023125"/>
    </source>
</evidence>
<dbReference type="InterPro" id="IPR006172">
    <property type="entry name" value="DNA-dir_DNA_pol_B"/>
</dbReference>
<feature type="domain" description="DNA-directed DNA polymerase family B exonuclease" evidence="23">
    <location>
        <begin position="775"/>
        <end position="1036"/>
    </location>
</feature>
<dbReference type="GO" id="GO:0003887">
    <property type="term" value="F:DNA-directed DNA polymerase activity"/>
    <property type="evidence" value="ECO:0007669"/>
    <property type="project" value="UniProtKB-KW"/>
</dbReference>
<dbReference type="InterPro" id="IPR017964">
    <property type="entry name" value="DNA-dir_DNA_pol_B_CS"/>
</dbReference>
<evidence type="ECO:0000256" key="9">
    <source>
        <dbReference type="ARBA" id="ARBA00022763"/>
    </source>
</evidence>
<evidence type="ECO:0000256" key="17">
    <source>
        <dbReference type="ARBA" id="ARBA00023242"/>
    </source>
</evidence>
<evidence type="ECO:0000256" key="13">
    <source>
        <dbReference type="ARBA" id="ARBA00023004"/>
    </source>
</evidence>
<evidence type="ECO:0000256" key="6">
    <source>
        <dbReference type="ARBA" id="ARBA00022695"/>
    </source>
</evidence>
<feature type="region of interest" description="Disordered" evidence="21">
    <location>
        <begin position="454"/>
        <end position="482"/>
    </location>
</feature>
<keyword evidence="14" id="KW-0411">Iron-sulfur</keyword>
<comment type="subcellular location">
    <subcellularLocation>
        <location evidence="2">Nucleus</location>
    </subcellularLocation>
</comment>
<dbReference type="InterPro" id="IPR006133">
    <property type="entry name" value="DNA-dir_DNA_pol_B_exonuc"/>
</dbReference>
<feature type="domain" description="DNA-directed DNA polymerase family B multifunctional" evidence="22">
    <location>
        <begin position="1105"/>
        <end position="1558"/>
    </location>
</feature>
<name>F0WIP1_9STRA</name>
<dbReference type="PROSITE" id="PS00116">
    <property type="entry name" value="DNA_POLYMERASE_B"/>
    <property type="match status" value="1"/>
</dbReference>
<evidence type="ECO:0000259" key="23">
    <source>
        <dbReference type="Pfam" id="PF03104"/>
    </source>
</evidence>
<comment type="catalytic activity">
    <reaction evidence="18 20">
        <text>DNA(n) + a 2'-deoxyribonucleoside 5'-triphosphate = DNA(n+1) + diphosphate</text>
        <dbReference type="Rhea" id="RHEA:22508"/>
        <dbReference type="Rhea" id="RHEA-COMP:17339"/>
        <dbReference type="Rhea" id="RHEA-COMP:17340"/>
        <dbReference type="ChEBI" id="CHEBI:33019"/>
        <dbReference type="ChEBI" id="CHEBI:61560"/>
        <dbReference type="ChEBI" id="CHEBI:173112"/>
        <dbReference type="EC" id="2.7.7.7"/>
    </reaction>
</comment>
<keyword evidence="12 20" id="KW-0239">DNA-directed DNA polymerase</keyword>
<dbReference type="InterPro" id="IPR042087">
    <property type="entry name" value="DNA_pol_B_thumb"/>
</dbReference>
<evidence type="ECO:0000256" key="18">
    <source>
        <dbReference type="ARBA" id="ARBA00049244"/>
    </source>
</evidence>
<dbReference type="EC" id="2.7.7.7" evidence="20"/>
<comment type="subunit">
    <text evidence="19">Forms DNA polymerase zeta with REV7.</text>
</comment>
<feature type="domain" description="DNA polymerase zeta catalytic subunit N-terminal" evidence="25">
    <location>
        <begin position="14"/>
        <end position="69"/>
    </location>
</feature>
<evidence type="ECO:0000256" key="10">
    <source>
        <dbReference type="ARBA" id="ARBA00022771"/>
    </source>
</evidence>
<evidence type="ECO:0000256" key="8">
    <source>
        <dbReference type="ARBA" id="ARBA00022723"/>
    </source>
</evidence>
<dbReference type="SUPFAM" id="SSF53098">
    <property type="entry name" value="Ribonuclease H-like"/>
    <property type="match status" value="1"/>
</dbReference>
<dbReference type="InterPro" id="IPR036397">
    <property type="entry name" value="RNaseH_sf"/>
</dbReference>
<dbReference type="PRINTS" id="PR00106">
    <property type="entry name" value="DNAPOLB"/>
</dbReference>
<dbReference type="HOGENOM" id="CLU_000203_3_0_1"/>
<keyword evidence="11" id="KW-0862">Zinc</keyword>
<proteinExistence type="inferred from homology"/>
<dbReference type="Pfam" id="PF03104">
    <property type="entry name" value="DNA_pol_B_exo1"/>
    <property type="match status" value="1"/>
</dbReference>
<protein>
    <recommendedName>
        <fullName evidence="20">DNA polymerase</fullName>
        <ecNumber evidence="20">2.7.7.7</ecNumber>
    </recommendedName>
</protein>
<dbReference type="InterPro" id="IPR023211">
    <property type="entry name" value="DNA_pol_palm_dom_sf"/>
</dbReference>
<evidence type="ECO:0000256" key="16">
    <source>
        <dbReference type="ARBA" id="ARBA00023204"/>
    </source>
</evidence>
<dbReference type="GO" id="GO:0005634">
    <property type="term" value="C:nucleus"/>
    <property type="evidence" value="ECO:0007669"/>
    <property type="project" value="UniProtKB-SubCell"/>
</dbReference>
<dbReference type="Pfam" id="PF00136">
    <property type="entry name" value="DNA_pol_B"/>
    <property type="match status" value="1"/>
</dbReference>
<reference evidence="26" key="1">
    <citation type="journal article" date="2011" name="PLoS Biol.">
        <title>Gene gain and loss during evolution of obligate parasitism in the white rust pathogen of Arabidopsis thaliana.</title>
        <authorList>
            <person name="Kemen E."/>
            <person name="Gardiner A."/>
            <person name="Schultz-Larsen T."/>
            <person name="Kemen A.C."/>
            <person name="Balmuth A.L."/>
            <person name="Robert-Seilaniantz A."/>
            <person name="Bailey K."/>
            <person name="Holub E."/>
            <person name="Studholme D.J."/>
            <person name="Maclean D."/>
            <person name="Jones J.D."/>
        </authorList>
    </citation>
    <scope>NUCLEOTIDE SEQUENCE</scope>
</reference>
<dbReference type="Gene3D" id="3.30.420.10">
    <property type="entry name" value="Ribonuclease H-like superfamily/Ribonuclease H"/>
    <property type="match status" value="1"/>
</dbReference>
<evidence type="ECO:0000256" key="7">
    <source>
        <dbReference type="ARBA" id="ARBA00022705"/>
    </source>
</evidence>
<evidence type="ECO:0000256" key="3">
    <source>
        <dbReference type="ARBA" id="ARBA00005755"/>
    </source>
</evidence>
<feature type="compositionally biased region" description="Basic and acidic residues" evidence="21">
    <location>
        <begin position="466"/>
        <end position="475"/>
    </location>
</feature>
<evidence type="ECO:0000259" key="22">
    <source>
        <dbReference type="Pfam" id="PF00136"/>
    </source>
</evidence>
<evidence type="ECO:0000256" key="20">
    <source>
        <dbReference type="RuleBase" id="RU000442"/>
    </source>
</evidence>
<feature type="domain" description="DNA polymerase delta/zeta catalytic subunit N-terminal" evidence="24">
    <location>
        <begin position="70"/>
        <end position="153"/>
    </location>
</feature>
<dbReference type="InterPro" id="IPR056435">
    <property type="entry name" value="DPOD/Z_N"/>
</dbReference>
<accession>F0WIP1</accession>
<dbReference type="Gene3D" id="1.10.132.60">
    <property type="entry name" value="DNA polymerase family B, C-terminal domain"/>
    <property type="match status" value="1"/>
</dbReference>
<evidence type="ECO:0000256" key="19">
    <source>
        <dbReference type="ARBA" id="ARBA00066055"/>
    </source>
</evidence>
<dbReference type="GO" id="GO:0016035">
    <property type="term" value="C:zeta DNA polymerase complex"/>
    <property type="evidence" value="ECO:0007669"/>
    <property type="project" value="InterPro"/>
</dbReference>
<dbReference type="GO" id="GO:0006260">
    <property type="term" value="P:DNA replication"/>
    <property type="evidence" value="ECO:0007669"/>
    <property type="project" value="UniProtKB-KW"/>
</dbReference>
<evidence type="ECO:0000256" key="12">
    <source>
        <dbReference type="ARBA" id="ARBA00022932"/>
    </source>
</evidence>
<dbReference type="Gene3D" id="3.90.1600.10">
    <property type="entry name" value="Palm domain of DNA polymerase"/>
    <property type="match status" value="1"/>
</dbReference>
<keyword evidence="5 20" id="KW-0808">Transferase</keyword>
<feature type="compositionally biased region" description="Polar residues" evidence="21">
    <location>
        <begin position="611"/>
        <end position="629"/>
    </location>
</feature>
<comment type="similarity">
    <text evidence="3 20">Belongs to the DNA polymerase type-B family.</text>
</comment>
<evidence type="ECO:0000256" key="4">
    <source>
        <dbReference type="ARBA" id="ARBA00022485"/>
    </source>
</evidence>
<dbReference type="PANTHER" id="PTHR45812:SF1">
    <property type="entry name" value="DNA POLYMERASE ZETA CATALYTIC SUBUNIT"/>
    <property type="match status" value="1"/>
</dbReference>
<dbReference type="Gene3D" id="1.10.287.690">
    <property type="entry name" value="Helix hairpin bin"/>
    <property type="match status" value="1"/>
</dbReference>
<keyword evidence="10" id="KW-0863">Zinc-finger</keyword>
<keyword evidence="7 20" id="KW-0235">DNA replication</keyword>
<dbReference type="PANTHER" id="PTHR45812">
    <property type="entry name" value="DNA POLYMERASE ZETA CATALYTIC SUBUNIT"/>
    <property type="match status" value="1"/>
</dbReference>
<keyword evidence="17" id="KW-0539">Nucleus</keyword>
<organism evidence="26">
    <name type="scientific">Albugo laibachii Nc14</name>
    <dbReference type="NCBI Taxonomy" id="890382"/>
    <lineage>
        <taxon>Eukaryota</taxon>
        <taxon>Sar</taxon>
        <taxon>Stramenopiles</taxon>
        <taxon>Oomycota</taxon>
        <taxon>Peronosporomycetes</taxon>
        <taxon>Albuginales</taxon>
        <taxon>Albuginaceae</taxon>
        <taxon>Albugo</taxon>
    </lineage>
</organism>
<keyword evidence="13" id="KW-0408">Iron</keyword>
<dbReference type="InterPro" id="IPR056447">
    <property type="entry name" value="REV3_N"/>
</dbReference>
<evidence type="ECO:0000259" key="24">
    <source>
        <dbReference type="Pfam" id="PF24055"/>
    </source>
</evidence>
<dbReference type="SMART" id="SM00486">
    <property type="entry name" value="POLBc"/>
    <property type="match status" value="1"/>
</dbReference>
<dbReference type="GO" id="GO:0000166">
    <property type="term" value="F:nucleotide binding"/>
    <property type="evidence" value="ECO:0007669"/>
    <property type="project" value="InterPro"/>
</dbReference>
<dbReference type="EMBL" id="FR824158">
    <property type="protein sequence ID" value="CCA21132.1"/>
    <property type="molecule type" value="Genomic_DNA"/>
</dbReference>
<dbReference type="InterPro" id="IPR006134">
    <property type="entry name" value="DNA-dir_DNA_pol_B_multi_dom"/>
</dbReference>
<keyword evidence="6 20" id="KW-0548">Nucleotidyltransferase</keyword>
<dbReference type="InterPro" id="IPR012337">
    <property type="entry name" value="RNaseH-like_sf"/>
</dbReference>
<dbReference type="SUPFAM" id="SSF56672">
    <property type="entry name" value="DNA/RNA polymerases"/>
    <property type="match status" value="1"/>
</dbReference>
<comment type="cofactor">
    <cofactor evidence="1">
        <name>[4Fe-4S] cluster</name>
        <dbReference type="ChEBI" id="CHEBI:49883"/>
    </cofactor>
</comment>
<sequence length="1726" mass="195848">MSTIVEPNNDEEYIRVDVLHVDYYLDAPLPDNELANLPVSPYYQKAHRVPVIRVFGSTPAGQKALVHLHGVLPYFYLRCENDPIFEQLSELQKLLPELARDIEKCFHKKADNPSENSFKIKFSNVIAKGIPFYGYHNQPRLFVQIFYYNPRHSNHLVEMLRSGEITKRVFQTFESHVPYMLQIFADYHIEGMNPLFLSNVKFRAPLPISQHHLMDDGSAIVDTEDVLRRLYLQGNVPEYMIWSTKYVPVEIYGRHVPLTDSAQSHECRQSSCSLELDVAIASVLNSRRFQEQQMSMETRGVVNNVPSLAALWEEERERRRKANLNETPELPNSYPGETNTQQKRFFGSRSKDDVRTTQNVLSQSYFYNQMKSSLSEIMGKFIQLKSEAMENRWDHSKSDIDNQVPLSSQIHSPNLENQFSFSQNDNSVSDAKRAEEDLEIRSFLIKMKNPLHMSSDGLEVANNDPVDYRSDRSNESDNQDDASEGMAILESQQLPTSEVSNFTGNTNLHRASKWWEVSSEKSQRAVNIGSSRVRRIPARSKKLSCPHKRDFFSPVAKSSARISVRSPIQSQVCEDSERLKTRSADVTEQIETYWIETECIKPSQELEKTISQKNKSGSPQATSNTSQIFSLPKQKKRRKSLTSGISAQESKLWVYHLRPPTFEELVKSSQSLEISPHHNVGAFYSNPSDLPKKPLMFGGCKFDFSDQNDLRKLERFDTVMQRHQLNSQTKRWCDPEKIKSIALGDHDRLGHPDATHQRLYTTAILPPSQSTVRNWLLKEVLPQQKEVVTDNNEIHLSTSLSATEQGHSTPAPNITILSVEVFAFSRGSLSPDPAIDAVGAISYAVSAKEGLHRSKIKATGIIINTTEDKAVPGSDIKLATGFRDNLRFDESFAQLISGKRKLIGKRFCLGPHDAAAFAFSNEEEVITCFNRVVQTWDPDFITGFEVQKSSIGYLVDRAMHLNINLIQTISRLPQTSIDARNPISHVSVQEKDPEKNKASVGTVWGMAKASGLWIHGRHVINLWRVARSELKLARYSMEDIVQALLKQTWPTYSYEQMSTSYREGGIRRWKMLNHLLKRAIMNLKLMSRMQFITRSSEMARLFGIDFYSVLSRGSQFRVEAVMLRVTKRKNFVLLSPSRNQVAAQAPMECIPLVMEPQSRYYSDPVVVLDFQSLYPSLVIAYNLCYSTYFGRLENGMSPKLETSMGVTSFSPDEKGFLTCDQDIHIAPNGTLFCPKSHRQGALSAILEEILATRIMIKHAMKKSNFSGHSKNLFKKLDARQLALKLIANVTYGYTAAGFSGRMPCAQLADAIVQTGRCTLEGTVRVVESHAEWNARVVYGDTDSLFVLLKGRSRNEAFCIGQDIAQTITALNPRPVELKMEKVYSDCILVSKKRYVGQKYEIPDQTHGELDAKGVEIVRRDSCELVQKIMRTTLRLLFETHDLSRVKGAIMNLRRQMLNNQVPLRDYIFAKEVRLGTYSDNSHVPPAALVSLKAMASDPRAEPRHAERVPYVVINGFPGARLIDLVISPYRFAANAHGDTINYQYYIEKQIIPSLERLFLLVGVSIRDWFAGLSRMNSKASPDASIDIEDLLQEKIHHLGKYTPTNSKLINSFYKSFRCHLCGGTILSGSKAPSERDRSQNLCSGCQEKAQRSLLQLKHREVSRDVILGKLRQLCYLCTEGNAFIWYQTCQSLPCPIWNQSRKLGGDLRQKTLETLEGGGNEKMPGL</sequence>
<dbReference type="Gene3D" id="3.30.342.10">
    <property type="entry name" value="DNA Polymerase, chain B, domain 1"/>
    <property type="match status" value="1"/>
</dbReference>
<dbReference type="CDD" id="cd05534">
    <property type="entry name" value="POLBc_zeta"/>
    <property type="match status" value="1"/>
</dbReference>
<dbReference type="GO" id="GO:0003677">
    <property type="term" value="F:DNA binding"/>
    <property type="evidence" value="ECO:0007669"/>
    <property type="project" value="UniProtKB-KW"/>
</dbReference>
<keyword evidence="4" id="KW-0004">4Fe-4S</keyword>
<reference evidence="26" key="2">
    <citation type="submission" date="2011-02" db="EMBL/GenBank/DDBJ databases">
        <authorList>
            <person name="MacLean D."/>
        </authorList>
    </citation>
    <scope>NUCLEOTIDE SEQUENCE</scope>
</reference>
<dbReference type="Pfam" id="PF24055">
    <property type="entry name" value="POL3_N"/>
    <property type="match status" value="1"/>
</dbReference>
<keyword evidence="16" id="KW-0234">DNA repair</keyword>
<keyword evidence="9" id="KW-0227">DNA damage</keyword>
<dbReference type="GO" id="GO:0051539">
    <property type="term" value="F:4 iron, 4 sulfur cluster binding"/>
    <property type="evidence" value="ECO:0007669"/>
    <property type="project" value="UniProtKB-KW"/>
</dbReference>
<keyword evidence="8" id="KW-0479">Metal-binding</keyword>